<feature type="transmembrane region" description="Helical" evidence="1">
    <location>
        <begin position="28"/>
        <end position="52"/>
    </location>
</feature>
<organism evidence="2 3">
    <name type="scientific">Bacillus thuringiensis</name>
    <dbReference type="NCBI Taxonomy" id="1428"/>
    <lineage>
        <taxon>Bacteria</taxon>
        <taxon>Bacillati</taxon>
        <taxon>Bacillota</taxon>
        <taxon>Bacilli</taxon>
        <taxon>Bacillales</taxon>
        <taxon>Bacillaceae</taxon>
        <taxon>Bacillus</taxon>
        <taxon>Bacillus cereus group</taxon>
    </lineage>
</organism>
<evidence type="ECO:0000256" key="1">
    <source>
        <dbReference type="SAM" id="Phobius"/>
    </source>
</evidence>
<evidence type="ECO:0000313" key="2">
    <source>
        <dbReference type="EMBL" id="SCC38265.1"/>
    </source>
</evidence>
<keyword evidence="1" id="KW-1133">Transmembrane helix</keyword>
<dbReference type="EMBL" id="FMBI01000030">
    <property type="protein sequence ID" value="SCC38265.1"/>
    <property type="molecule type" value="Genomic_DNA"/>
</dbReference>
<protein>
    <recommendedName>
        <fullName evidence="4">ABC transporter permease</fullName>
    </recommendedName>
</protein>
<dbReference type="InterPro" id="IPR010390">
    <property type="entry name" value="ABC-2_transporter-like"/>
</dbReference>
<evidence type="ECO:0008006" key="4">
    <source>
        <dbReference type="Google" id="ProtNLM"/>
    </source>
</evidence>
<dbReference type="PANTHER" id="PTHR36833">
    <property type="entry name" value="SLR0610 PROTEIN-RELATED"/>
    <property type="match status" value="1"/>
</dbReference>
<reference evidence="2 3" key="1">
    <citation type="submission" date="2016-08" db="EMBL/GenBank/DDBJ databases">
        <authorList>
            <person name="Seilhamer J.J."/>
        </authorList>
    </citation>
    <scope>NUCLEOTIDE SEQUENCE [LARGE SCALE GENOMIC DNA]</scope>
    <source>
        <strain evidence="2 3">IEBC_T61001</strain>
    </source>
</reference>
<gene>
    <name evidence="2" type="ORF">BTT61001_02870</name>
</gene>
<name>A0A1C4E434_BACTU</name>
<proteinExistence type="predicted"/>
<dbReference type="Proteomes" id="UP000195991">
    <property type="component" value="Unassembled WGS sequence"/>
</dbReference>
<dbReference type="AlphaFoldDB" id="A0A1C4E434"/>
<feature type="transmembrane region" description="Helical" evidence="1">
    <location>
        <begin position="198"/>
        <end position="220"/>
    </location>
</feature>
<feature type="transmembrane region" description="Helical" evidence="1">
    <location>
        <begin position="167"/>
        <end position="186"/>
    </location>
</feature>
<feature type="transmembrane region" description="Helical" evidence="1">
    <location>
        <begin position="88"/>
        <end position="104"/>
    </location>
</feature>
<keyword evidence="1" id="KW-0472">Membrane</keyword>
<accession>A0A1C4E434</accession>
<dbReference type="PANTHER" id="PTHR36833:SF1">
    <property type="entry name" value="INTEGRAL MEMBRANE TRANSPORT PROTEIN"/>
    <property type="match status" value="1"/>
</dbReference>
<sequence>MAVLLWLFSIYMIINRYGEFKNWNFSMILFVVALFSISWSLASMICIHLSSLVTEVRNGNYTNYMLKPTSSLFFYCASQFPIRTIGDFLSSLILLVWSITIIPIDFSVMDILFLTISVIGGIATISGSFIINGSMAFLNIDTSMSFVNIFSKLRDMSRFPLFIYPEYLQGFLLSIVPYGLVAYYPISSIIFEKKRTILLYFTPCIGFGYLALSIILWKYMEKKYEATGS</sequence>
<keyword evidence="1" id="KW-0812">Transmembrane</keyword>
<dbReference type="Pfam" id="PF06182">
    <property type="entry name" value="ABC2_membrane_6"/>
    <property type="match status" value="1"/>
</dbReference>
<evidence type="ECO:0000313" key="3">
    <source>
        <dbReference type="Proteomes" id="UP000195991"/>
    </source>
</evidence>
<feature type="transmembrane region" description="Helical" evidence="1">
    <location>
        <begin position="111"/>
        <end position="131"/>
    </location>
</feature>